<dbReference type="PANTHER" id="PTHR35404">
    <property type="entry name" value="TRANSPOSASE OF TN10"/>
    <property type="match status" value="1"/>
</dbReference>
<sequence length="160" mass="18228">MRDIQILQQTIQNQCPSIHKKRVNSLILATKSVLDGSDLTLTKLGRQLETNTTVKHAIKRVDRLLGNRQLHREKDLIYKWHANLITGANPCPVILVDWSDVRQVNLNEMNTNTIGEMNGEKLNALLKSKIVRPMVIIHNLFQGIINLKILKPPLNLVPCF</sequence>
<accession>A0A0H4A0V2</accession>
<reference evidence="1" key="1">
    <citation type="journal article" date="2015" name="MBio">
        <title>Eco-Evolutionary Dynamics of Episomes among Ecologically Cohesive Bacterial Populations.</title>
        <authorList>
            <person name="Xue H."/>
            <person name="Cordero O.X."/>
            <person name="Camas F.M."/>
            <person name="Trimble W."/>
            <person name="Meyer F."/>
            <person name="Guglielmini J."/>
            <person name="Rocha E.P."/>
            <person name="Polz M.F."/>
        </authorList>
    </citation>
    <scope>NUCLEOTIDE SEQUENCE</scope>
    <source>
        <strain evidence="1">FF_110</strain>
    </source>
</reference>
<dbReference type="SUPFAM" id="SSF53098">
    <property type="entry name" value="Ribonuclease H-like"/>
    <property type="match status" value="1"/>
</dbReference>
<evidence type="ECO:0000313" key="1">
    <source>
        <dbReference type="EMBL" id="AKN39371.1"/>
    </source>
</evidence>
<dbReference type="InterPro" id="IPR012337">
    <property type="entry name" value="RNaseH-like_sf"/>
</dbReference>
<dbReference type="EMBL" id="KP795645">
    <property type="protein sequence ID" value="AKN39371.1"/>
    <property type="molecule type" value="Genomic_DNA"/>
</dbReference>
<proteinExistence type="predicted"/>
<organism evidence="1">
    <name type="scientific">Vibrio genomosp. F6</name>
    <dbReference type="NCBI Taxonomy" id="723172"/>
    <lineage>
        <taxon>Bacteria</taxon>
        <taxon>Pseudomonadati</taxon>
        <taxon>Pseudomonadota</taxon>
        <taxon>Gammaproteobacteria</taxon>
        <taxon>Vibrionales</taxon>
        <taxon>Vibrionaceae</taxon>
        <taxon>Vibrio</taxon>
    </lineage>
</organism>
<name>A0A0H4A0V2_9VIBR</name>
<dbReference type="PANTHER" id="PTHR35404:SF8">
    <property type="entry name" value="TRANSPOSASE OF TN10"/>
    <property type="match status" value="1"/>
</dbReference>
<dbReference type="AlphaFoldDB" id="A0A0H4A0V2"/>
<protein>
    <submittedName>
        <fullName evidence="1">Mobile element protein</fullName>
    </submittedName>
</protein>